<dbReference type="AlphaFoldDB" id="A0AA35G735"/>
<reference evidence="2" key="1">
    <citation type="submission" date="2022-03" db="EMBL/GenBank/DDBJ databases">
        <title>Complete genome sequence of Caldinitratiruptor microaerophilus.</title>
        <authorList>
            <person name="Mukaiyama R."/>
            <person name="Nishiyama T."/>
            <person name="Ueda K."/>
        </authorList>
    </citation>
    <scope>NUCLEOTIDE SEQUENCE</scope>
    <source>
        <strain evidence="2">JCM 16183</strain>
    </source>
</reference>
<dbReference type="PANTHER" id="PTHR31302:SF22">
    <property type="entry name" value="PHOSPHOESTERASE"/>
    <property type="match status" value="1"/>
</dbReference>
<dbReference type="KEGG" id="cmic:caldi_07510"/>
<evidence type="ECO:0000313" key="2">
    <source>
        <dbReference type="EMBL" id="BDG59661.1"/>
    </source>
</evidence>
<protein>
    <submittedName>
        <fullName evidence="2">Ser/threonine protein phosphatase</fullName>
    </submittedName>
</protein>
<evidence type="ECO:0000313" key="3">
    <source>
        <dbReference type="Proteomes" id="UP001163687"/>
    </source>
</evidence>
<accession>A0AA35G735</accession>
<dbReference type="InterPro" id="IPR004843">
    <property type="entry name" value="Calcineurin-like_PHP"/>
</dbReference>
<dbReference type="RefSeq" id="WP_264843770.1">
    <property type="nucleotide sequence ID" value="NZ_AP025628.1"/>
</dbReference>
<proteinExistence type="predicted"/>
<dbReference type="InterPro" id="IPR029052">
    <property type="entry name" value="Metallo-depent_PP-like"/>
</dbReference>
<dbReference type="Proteomes" id="UP001163687">
    <property type="component" value="Chromosome"/>
</dbReference>
<gene>
    <name evidence="2" type="ORF">caldi_07510</name>
</gene>
<dbReference type="InterPro" id="IPR051158">
    <property type="entry name" value="Metallophosphoesterase_sf"/>
</dbReference>
<dbReference type="PANTHER" id="PTHR31302">
    <property type="entry name" value="TRANSMEMBRANE PROTEIN WITH METALLOPHOSPHOESTERASE DOMAIN-RELATED"/>
    <property type="match status" value="1"/>
</dbReference>
<dbReference type="GO" id="GO:0016787">
    <property type="term" value="F:hydrolase activity"/>
    <property type="evidence" value="ECO:0007669"/>
    <property type="project" value="InterPro"/>
</dbReference>
<dbReference type="EMBL" id="AP025628">
    <property type="protein sequence ID" value="BDG59661.1"/>
    <property type="molecule type" value="Genomic_DNA"/>
</dbReference>
<dbReference type="PIRSF" id="PIRSF033094">
    <property type="entry name" value="Pesterase_CT488"/>
    <property type="match status" value="1"/>
</dbReference>
<sequence length="234" mass="26059">MAIYAIGDPHLSGADPKPMDIFGPAWEDHAGRLFRNWREVVADGDLVLVPGDISWAMDLDGATVDLQAIDALPGTKVLIQGNHDYWWQSISRLRRLPLRTVHFIQNDHFRWGDTFVCGTRGWLLPDDRAWADDPAHNEKILAREVGRLKLSLESARKAGAGDILVMMHYPPVSRPGEHTPFSEVLSATPGVRLCVYGHLHGAPAHERAFQGMLDGVEYRLVACDALQFTPLRVA</sequence>
<dbReference type="InterPro" id="IPR014578">
    <property type="entry name" value="Pesterase_CT488"/>
</dbReference>
<feature type="domain" description="Calcineurin-like phosphoesterase" evidence="1">
    <location>
        <begin position="1"/>
        <end position="201"/>
    </location>
</feature>
<keyword evidence="3" id="KW-1185">Reference proteome</keyword>
<dbReference type="Pfam" id="PF00149">
    <property type="entry name" value="Metallophos"/>
    <property type="match status" value="1"/>
</dbReference>
<dbReference type="SUPFAM" id="SSF56300">
    <property type="entry name" value="Metallo-dependent phosphatases"/>
    <property type="match status" value="1"/>
</dbReference>
<organism evidence="2 3">
    <name type="scientific">Caldinitratiruptor microaerophilus</name>
    <dbReference type="NCBI Taxonomy" id="671077"/>
    <lineage>
        <taxon>Bacteria</taxon>
        <taxon>Bacillati</taxon>
        <taxon>Bacillota</taxon>
        <taxon>Clostridia</taxon>
        <taxon>Eubacteriales</taxon>
        <taxon>Symbiobacteriaceae</taxon>
        <taxon>Caldinitratiruptor</taxon>
    </lineage>
</organism>
<evidence type="ECO:0000259" key="1">
    <source>
        <dbReference type="Pfam" id="PF00149"/>
    </source>
</evidence>
<dbReference type="Gene3D" id="3.60.21.10">
    <property type="match status" value="1"/>
</dbReference>
<name>A0AA35G735_9FIRM</name>